<dbReference type="AlphaFoldDB" id="A0A5B8IA50"/>
<organism evidence="3 4">
    <name type="scientific">Qingshengfaniella alkalisoli</name>
    <dbReference type="NCBI Taxonomy" id="2599296"/>
    <lineage>
        <taxon>Bacteria</taxon>
        <taxon>Pseudomonadati</taxon>
        <taxon>Pseudomonadota</taxon>
        <taxon>Alphaproteobacteria</taxon>
        <taxon>Rhodobacterales</taxon>
        <taxon>Paracoccaceae</taxon>
        <taxon>Qingshengfaniella</taxon>
    </lineage>
</organism>
<feature type="domain" description="DUF1468" evidence="2">
    <location>
        <begin position="10"/>
        <end position="150"/>
    </location>
</feature>
<evidence type="ECO:0000313" key="3">
    <source>
        <dbReference type="EMBL" id="QDY71295.1"/>
    </source>
</evidence>
<proteinExistence type="predicted"/>
<dbReference type="Pfam" id="PF07331">
    <property type="entry name" value="TctB"/>
    <property type="match status" value="1"/>
</dbReference>
<evidence type="ECO:0000313" key="4">
    <source>
        <dbReference type="Proteomes" id="UP000318483"/>
    </source>
</evidence>
<name>A0A5B8IA50_9RHOB</name>
<sequence length="160" mass="17234">MMRGVLITLFFAIVLFTLIPVYVPRPAFIPGFAPPPDMWPRVVSMIGIALGLVAIFLSLNPKGADPAQPEWEQTAPVPTLLGRLGLILAAFGFFVFLVSKIGFLIATMLLTGAAIGLTGERKGIWPIVISVLLPLLLLLFFTTALGTQFPKGEVLKTFGL</sequence>
<feature type="transmembrane region" description="Helical" evidence="1">
    <location>
        <begin position="38"/>
        <end position="59"/>
    </location>
</feature>
<dbReference type="KEGG" id="lit:FPZ52_15690"/>
<keyword evidence="3" id="KW-0614">Plasmid</keyword>
<keyword evidence="1" id="KW-0472">Membrane</keyword>
<feature type="transmembrane region" description="Helical" evidence="1">
    <location>
        <begin position="123"/>
        <end position="146"/>
    </location>
</feature>
<feature type="transmembrane region" description="Helical" evidence="1">
    <location>
        <begin position="80"/>
        <end position="111"/>
    </location>
</feature>
<keyword evidence="1" id="KW-0812">Transmembrane</keyword>
<gene>
    <name evidence="3" type="ORF">FPZ52_15690</name>
</gene>
<feature type="transmembrane region" description="Helical" evidence="1">
    <location>
        <begin position="5"/>
        <end position="23"/>
    </location>
</feature>
<keyword evidence="1" id="KW-1133">Transmembrane helix</keyword>
<dbReference type="InterPro" id="IPR009936">
    <property type="entry name" value="DUF1468"/>
</dbReference>
<dbReference type="OrthoDB" id="6163080at2"/>
<keyword evidence="4" id="KW-1185">Reference proteome</keyword>
<evidence type="ECO:0000256" key="1">
    <source>
        <dbReference type="SAM" id="Phobius"/>
    </source>
</evidence>
<reference evidence="3 4" key="1">
    <citation type="submission" date="2019-07" db="EMBL/GenBank/DDBJ databases">
        <title>Litoreibacter alkalisoli sp. nov., isolated from saline-alkaline soil.</title>
        <authorList>
            <person name="Wang S."/>
            <person name="Xu L."/>
            <person name="Xing Y.-T."/>
            <person name="Sun J.-Q."/>
        </authorList>
    </citation>
    <scope>NUCLEOTIDE SEQUENCE [LARGE SCALE GENOMIC DNA]</scope>
    <source>
        <strain evidence="3 4">LN3S51</strain>
        <plasmid evidence="3 4">unnamed3</plasmid>
    </source>
</reference>
<accession>A0A5B8IA50</accession>
<dbReference type="EMBL" id="CP042264">
    <property type="protein sequence ID" value="QDY71295.1"/>
    <property type="molecule type" value="Genomic_DNA"/>
</dbReference>
<protein>
    <submittedName>
        <fullName evidence="3">Tripartite tricarboxylate transporter TctB family protein</fullName>
    </submittedName>
</protein>
<geneLocation type="plasmid" evidence="3 4">
    <name>unnamed3</name>
</geneLocation>
<evidence type="ECO:0000259" key="2">
    <source>
        <dbReference type="Pfam" id="PF07331"/>
    </source>
</evidence>
<dbReference type="Proteomes" id="UP000318483">
    <property type="component" value="Plasmid unnamed3"/>
</dbReference>